<protein>
    <submittedName>
        <fullName evidence="1">Uncharacterized protein</fullName>
    </submittedName>
</protein>
<proteinExistence type="predicted"/>
<dbReference type="AlphaFoldDB" id="A0A0F7SR32"/>
<dbReference type="EMBL" id="LN483124">
    <property type="protein sequence ID" value="CED82523.1"/>
    <property type="molecule type" value="Genomic_DNA"/>
</dbReference>
<organism evidence="1">
    <name type="scientific">Phaffia rhodozyma</name>
    <name type="common">Yeast</name>
    <name type="synonym">Xanthophyllomyces dendrorhous</name>
    <dbReference type="NCBI Taxonomy" id="264483"/>
    <lineage>
        <taxon>Eukaryota</taxon>
        <taxon>Fungi</taxon>
        <taxon>Dikarya</taxon>
        <taxon>Basidiomycota</taxon>
        <taxon>Agaricomycotina</taxon>
        <taxon>Tremellomycetes</taxon>
        <taxon>Cystofilobasidiales</taxon>
        <taxon>Mrakiaceae</taxon>
        <taxon>Phaffia</taxon>
    </lineage>
</organism>
<reference evidence="1" key="1">
    <citation type="submission" date="2014-08" db="EMBL/GenBank/DDBJ databases">
        <authorList>
            <person name="Sharma Rahul"/>
            <person name="Thines Marco"/>
        </authorList>
    </citation>
    <scope>NUCLEOTIDE SEQUENCE</scope>
</reference>
<name>A0A0F7SR32_PHARH</name>
<accession>A0A0F7SR32</accession>
<evidence type="ECO:0000313" key="1">
    <source>
        <dbReference type="EMBL" id="CED82523.1"/>
    </source>
</evidence>
<sequence>MSSSPAEISYPPVPVVQQVQQQQQQPGKTTMSMNNVQEGSKQDGAAMRLRGGCPGHLCGLPILPCHCDICIIPCCF</sequence>